<organism evidence="3 4">
    <name type="scientific">marine gamma proteobacterium HTCC2143</name>
    <dbReference type="NCBI Taxonomy" id="247633"/>
    <lineage>
        <taxon>Bacteria</taxon>
        <taxon>Pseudomonadati</taxon>
        <taxon>Pseudomonadota</taxon>
        <taxon>Gammaproteobacteria</taxon>
        <taxon>Cellvibrionales</taxon>
        <taxon>Spongiibacteraceae</taxon>
        <taxon>BD1-7 clade</taxon>
    </lineage>
</organism>
<dbReference type="InterPro" id="IPR041694">
    <property type="entry name" value="ADH_N_2"/>
</dbReference>
<dbReference type="InterPro" id="IPR011032">
    <property type="entry name" value="GroES-like_sf"/>
</dbReference>
<name>A0YAN1_9GAMM</name>
<dbReference type="EMBL" id="AAVT01000001">
    <property type="protein sequence ID" value="EAW33185.1"/>
    <property type="molecule type" value="Genomic_DNA"/>
</dbReference>
<evidence type="ECO:0000313" key="4">
    <source>
        <dbReference type="Proteomes" id="UP000004931"/>
    </source>
</evidence>
<dbReference type="SUPFAM" id="SSF51735">
    <property type="entry name" value="NAD(P)-binding Rossmann-fold domains"/>
    <property type="match status" value="1"/>
</dbReference>
<feature type="domain" description="Enoyl reductase (ER)" evidence="2">
    <location>
        <begin position="15"/>
        <end position="330"/>
    </location>
</feature>
<dbReference type="STRING" id="247633.GP2143_18056"/>
<comment type="caution">
    <text evidence="3">The sequence shown here is derived from an EMBL/GenBank/DDBJ whole genome shotgun (WGS) entry which is preliminary data.</text>
</comment>
<dbReference type="GO" id="GO:0016628">
    <property type="term" value="F:oxidoreductase activity, acting on the CH-CH group of donors, NAD or NADP as acceptor"/>
    <property type="evidence" value="ECO:0007669"/>
    <property type="project" value="InterPro"/>
</dbReference>
<dbReference type="Proteomes" id="UP000004931">
    <property type="component" value="Unassembled WGS sequence"/>
</dbReference>
<dbReference type="Gene3D" id="3.90.180.10">
    <property type="entry name" value="Medium-chain alcohol dehydrogenases, catalytic domain"/>
    <property type="match status" value="1"/>
</dbReference>
<dbReference type="Pfam" id="PF16884">
    <property type="entry name" value="ADH_N_2"/>
    <property type="match status" value="1"/>
</dbReference>
<evidence type="ECO:0000256" key="1">
    <source>
        <dbReference type="ARBA" id="ARBA00023002"/>
    </source>
</evidence>
<dbReference type="Pfam" id="PF00107">
    <property type="entry name" value="ADH_zinc_N"/>
    <property type="match status" value="1"/>
</dbReference>
<keyword evidence="1" id="KW-0560">Oxidoreductase</keyword>
<evidence type="ECO:0000313" key="3">
    <source>
        <dbReference type="EMBL" id="EAW33185.1"/>
    </source>
</evidence>
<dbReference type="SUPFAM" id="SSF50129">
    <property type="entry name" value="GroES-like"/>
    <property type="match status" value="1"/>
</dbReference>
<dbReference type="PANTHER" id="PTHR43205:SF7">
    <property type="entry name" value="PROSTAGLANDIN REDUCTASE 1"/>
    <property type="match status" value="1"/>
</dbReference>
<dbReference type="FunFam" id="3.40.50.720:FF:000121">
    <property type="entry name" value="Prostaglandin reductase 2"/>
    <property type="match status" value="1"/>
</dbReference>
<dbReference type="SMART" id="SM00829">
    <property type="entry name" value="PKS_ER"/>
    <property type="match status" value="1"/>
</dbReference>
<sequence>MEENRQVLIDSLPGGKLEITNYKLHQSPVPVAGDGEVLCRTLWVTVAAGARAGLQGSASYAGAPKTGVVMNGAAVATVVASQALGFSEGDLVICNAGWQDYSVHSASVLQKIEGSVDPVHHLGVLGTNGVTAYFGLLDIGKPKAGETVLVSACGGSVGHIVAQLAKLKGCRVVGTAGSDAKAQKLQAQLGIDAVVNYKSPDFRQLLKEATPNGIDVYFDNTGGDILGSALFRMNEHGRIACCGVVSQYDTSSPSPGPKGIPGLLVNKRITMRGFLVFDYKERYDEAKKQLSEWIVSGKLTPLVDEVIGLENAPDAFVDLLAGGNIGTRVIRVSE</sequence>
<gene>
    <name evidence="3" type="ORF">GP2143_18056</name>
</gene>
<dbReference type="eggNOG" id="COG2130">
    <property type="taxonomic scope" value="Bacteria"/>
</dbReference>
<dbReference type="Gene3D" id="3.40.50.720">
    <property type="entry name" value="NAD(P)-binding Rossmann-like Domain"/>
    <property type="match status" value="1"/>
</dbReference>
<dbReference type="AlphaFoldDB" id="A0YAN1"/>
<dbReference type="InterPro" id="IPR036291">
    <property type="entry name" value="NAD(P)-bd_dom_sf"/>
</dbReference>
<reference evidence="3 4" key="1">
    <citation type="journal article" date="2010" name="J. Bacteriol.">
        <title>Genome sequence of the oligotrophic marine Gammaproteobacterium HTCC2143, isolated from the Oregon Coast.</title>
        <authorList>
            <person name="Oh H.M."/>
            <person name="Kang I."/>
            <person name="Ferriera S."/>
            <person name="Giovannoni S.J."/>
            <person name="Cho J.C."/>
        </authorList>
    </citation>
    <scope>NUCLEOTIDE SEQUENCE [LARGE SCALE GENOMIC DNA]</scope>
    <source>
        <strain evidence="3 4">HTCC2143</strain>
    </source>
</reference>
<protein>
    <submittedName>
        <fullName evidence="3">Putative oxidoreductase</fullName>
    </submittedName>
</protein>
<evidence type="ECO:0000259" key="2">
    <source>
        <dbReference type="SMART" id="SM00829"/>
    </source>
</evidence>
<dbReference type="InterPro" id="IPR013149">
    <property type="entry name" value="ADH-like_C"/>
</dbReference>
<dbReference type="InterPro" id="IPR045010">
    <property type="entry name" value="MDR_fam"/>
</dbReference>
<accession>A0YAN1</accession>
<dbReference type="InterPro" id="IPR020843">
    <property type="entry name" value="ER"/>
</dbReference>
<keyword evidence="4" id="KW-1185">Reference proteome</keyword>
<dbReference type="PANTHER" id="PTHR43205">
    <property type="entry name" value="PROSTAGLANDIN REDUCTASE"/>
    <property type="match status" value="1"/>
</dbReference>
<dbReference type="CDD" id="cd05288">
    <property type="entry name" value="PGDH"/>
    <property type="match status" value="1"/>
</dbReference>
<proteinExistence type="predicted"/>